<gene>
    <name evidence="1" type="ORF">RJT34_25329</name>
</gene>
<organism evidence="1 2">
    <name type="scientific">Clitoria ternatea</name>
    <name type="common">Butterfly pea</name>
    <dbReference type="NCBI Taxonomy" id="43366"/>
    <lineage>
        <taxon>Eukaryota</taxon>
        <taxon>Viridiplantae</taxon>
        <taxon>Streptophyta</taxon>
        <taxon>Embryophyta</taxon>
        <taxon>Tracheophyta</taxon>
        <taxon>Spermatophyta</taxon>
        <taxon>Magnoliopsida</taxon>
        <taxon>eudicotyledons</taxon>
        <taxon>Gunneridae</taxon>
        <taxon>Pentapetalae</taxon>
        <taxon>rosids</taxon>
        <taxon>fabids</taxon>
        <taxon>Fabales</taxon>
        <taxon>Fabaceae</taxon>
        <taxon>Papilionoideae</taxon>
        <taxon>50 kb inversion clade</taxon>
        <taxon>NPAAA clade</taxon>
        <taxon>indigoferoid/millettioid clade</taxon>
        <taxon>Phaseoleae</taxon>
        <taxon>Clitoria</taxon>
    </lineage>
</organism>
<name>A0AAN9IIE5_CLITE</name>
<protein>
    <submittedName>
        <fullName evidence="1">Uncharacterized protein</fullName>
    </submittedName>
</protein>
<proteinExistence type="predicted"/>
<accession>A0AAN9IIE5</accession>
<evidence type="ECO:0000313" key="1">
    <source>
        <dbReference type="EMBL" id="KAK7280267.1"/>
    </source>
</evidence>
<evidence type="ECO:0000313" key="2">
    <source>
        <dbReference type="Proteomes" id="UP001359559"/>
    </source>
</evidence>
<comment type="caution">
    <text evidence="1">The sequence shown here is derived from an EMBL/GenBank/DDBJ whole genome shotgun (WGS) entry which is preliminary data.</text>
</comment>
<sequence length="71" mass="7914">MILLPSLNVLKVEKLSLVLLTPPFTHCHAQQQHLLQGTICLVHVLFNSHCALICRVSNFNGKKNKGAKKIL</sequence>
<keyword evidence="2" id="KW-1185">Reference proteome</keyword>
<dbReference type="EMBL" id="JAYKXN010000006">
    <property type="protein sequence ID" value="KAK7280267.1"/>
    <property type="molecule type" value="Genomic_DNA"/>
</dbReference>
<reference evidence="1 2" key="1">
    <citation type="submission" date="2024-01" db="EMBL/GenBank/DDBJ databases">
        <title>The genomes of 5 underutilized Papilionoideae crops provide insights into root nodulation and disease resistance.</title>
        <authorList>
            <person name="Yuan L."/>
        </authorList>
    </citation>
    <scope>NUCLEOTIDE SEQUENCE [LARGE SCALE GENOMIC DNA]</scope>
    <source>
        <strain evidence="1">LY-2023</strain>
        <tissue evidence="1">Leaf</tissue>
    </source>
</reference>
<dbReference type="AlphaFoldDB" id="A0AAN9IIE5"/>
<dbReference type="Proteomes" id="UP001359559">
    <property type="component" value="Unassembled WGS sequence"/>
</dbReference>